<feature type="compositionally biased region" description="Basic residues" evidence="1">
    <location>
        <begin position="29"/>
        <end position="43"/>
    </location>
</feature>
<feature type="region of interest" description="Disordered" evidence="1">
    <location>
        <begin position="1"/>
        <end position="43"/>
    </location>
</feature>
<evidence type="ECO:0000313" key="2">
    <source>
        <dbReference type="EMBL" id="CAG6685719.1"/>
    </source>
</evidence>
<dbReference type="AlphaFoldDB" id="A0A8D8TCZ3"/>
<dbReference type="EMBL" id="HBUF01273062">
    <property type="protein sequence ID" value="CAG6685719.1"/>
    <property type="molecule type" value="Transcribed_RNA"/>
</dbReference>
<protein>
    <submittedName>
        <fullName evidence="2">Uncharacterized protein</fullName>
    </submittedName>
</protein>
<proteinExistence type="predicted"/>
<accession>A0A8D8TCZ3</accession>
<sequence>MSVEITKTNVQTKTKNKKKPIQKKGWQVTKKKKRKKNMEKRGRKRKVVVLVAVDVQRPQQLVSSSTGTNTGRRRRLKSIVLKGLQVLNRSHIVDLSRLNNFHRAVVSPDISLVTSFLTFLKQFVVVSCQIFRQMNFQTLEFSLVVEDLISVLSIDESDYHTLFG</sequence>
<reference evidence="2" key="1">
    <citation type="submission" date="2021-05" db="EMBL/GenBank/DDBJ databases">
        <authorList>
            <person name="Alioto T."/>
            <person name="Alioto T."/>
            <person name="Gomez Garrido J."/>
        </authorList>
    </citation>
    <scope>NUCLEOTIDE SEQUENCE</scope>
</reference>
<feature type="compositionally biased region" description="Low complexity" evidence="1">
    <location>
        <begin position="1"/>
        <end position="13"/>
    </location>
</feature>
<name>A0A8D8TCZ3_9HEMI</name>
<organism evidence="2">
    <name type="scientific">Cacopsylla melanoneura</name>
    <dbReference type="NCBI Taxonomy" id="428564"/>
    <lineage>
        <taxon>Eukaryota</taxon>
        <taxon>Metazoa</taxon>
        <taxon>Ecdysozoa</taxon>
        <taxon>Arthropoda</taxon>
        <taxon>Hexapoda</taxon>
        <taxon>Insecta</taxon>
        <taxon>Pterygota</taxon>
        <taxon>Neoptera</taxon>
        <taxon>Paraneoptera</taxon>
        <taxon>Hemiptera</taxon>
        <taxon>Sternorrhyncha</taxon>
        <taxon>Psylloidea</taxon>
        <taxon>Psyllidae</taxon>
        <taxon>Psyllinae</taxon>
        <taxon>Cacopsylla</taxon>
    </lineage>
</organism>
<evidence type="ECO:0000256" key="1">
    <source>
        <dbReference type="SAM" id="MobiDB-lite"/>
    </source>
</evidence>